<dbReference type="InterPro" id="IPR043596">
    <property type="entry name" value="CFAP53/TCHP"/>
</dbReference>
<gene>
    <name evidence="6" type="primary">LOC117647095</name>
</gene>
<feature type="coiled-coil region" evidence="4">
    <location>
        <begin position="169"/>
        <end position="211"/>
    </location>
</feature>
<dbReference type="Proteomes" id="UP000515158">
    <property type="component" value="Unplaced"/>
</dbReference>
<evidence type="ECO:0000256" key="4">
    <source>
        <dbReference type="SAM" id="Coils"/>
    </source>
</evidence>
<evidence type="ECO:0000313" key="5">
    <source>
        <dbReference type="Proteomes" id="UP000515158"/>
    </source>
</evidence>
<dbReference type="InParanoid" id="A0A6P8Z430"/>
<dbReference type="PANTHER" id="PTHR31183:SF1">
    <property type="entry name" value="CILIA- AND FLAGELLA-ASSOCIATED PROTEIN 53"/>
    <property type="match status" value="1"/>
</dbReference>
<dbReference type="GeneID" id="117647095"/>
<evidence type="ECO:0000256" key="2">
    <source>
        <dbReference type="ARBA" id="ARBA00023069"/>
    </source>
</evidence>
<accession>A0A6P8Z430</accession>
<evidence type="ECO:0000256" key="3">
    <source>
        <dbReference type="ARBA" id="ARBA00023273"/>
    </source>
</evidence>
<keyword evidence="3" id="KW-0966">Cell projection</keyword>
<comment type="subcellular location">
    <subcellularLocation>
        <location evidence="1">Cell projection</location>
        <location evidence="1">Cilium</location>
    </subcellularLocation>
</comment>
<evidence type="ECO:0000313" key="6">
    <source>
        <dbReference type="RefSeq" id="XP_034244501.1"/>
    </source>
</evidence>
<keyword evidence="4" id="KW-0175">Coiled coil</keyword>
<reference evidence="6" key="1">
    <citation type="submission" date="2025-08" db="UniProtKB">
        <authorList>
            <consortium name="RefSeq"/>
        </authorList>
    </citation>
    <scope>IDENTIFICATION</scope>
    <source>
        <tissue evidence="6">Total insect</tissue>
    </source>
</reference>
<keyword evidence="2" id="KW-0969">Cilium</keyword>
<dbReference type="RefSeq" id="XP_034244501.1">
    <property type="nucleotide sequence ID" value="XM_034388610.1"/>
</dbReference>
<organism evidence="6">
    <name type="scientific">Thrips palmi</name>
    <name type="common">Melon thrips</name>
    <dbReference type="NCBI Taxonomy" id="161013"/>
    <lineage>
        <taxon>Eukaryota</taxon>
        <taxon>Metazoa</taxon>
        <taxon>Ecdysozoa</taxon>
        <taxon>Arthropoda</taxon>
        <taxon>Hexapoda</taxon>
        <taxon>Insecta</taxon>
        <taxon>Pterygota</taxon>
        <taxon>Neoptera</taxon>
        <taxon>Paraneoptera</taxon>
        <taxon>Thysanoptera</taxon>
        <taxon>Terebrantia</taxon>
        <taxon>Thripoidea</taxon>
        <taxon>Thripidae</taxon>
        <taxon>Thrips</taxon>
    </lineage>
</organism>
<sequence length="235" mass="26877">MEFEESTRAKVMHGQARALAEASVRSVHLDLLRRREALRKMLVAEGLQTEGELSEQAARAMVDRLQEARTHAAVLKQRTEQDRQKVVASCLEKQDRERIEPLRLAERAALTLACKEVNLGQMRDKHEQSEARREEQRLQNALQLKTLQAQMAREEQEACDELARKKALCDALQQQVEYQRQRGDRLKEEEMAEGTQRLNRLREELHQERLAGTRSPPLSSAAPLALIQAGETELG</sequence>
<dbReference type="PANTHER" id="PTHR31183">
    <property type="entry name" value="TRICHOPLEIN KERATIN FILAMENT-BINDING PROTEIN FAMILY MEMBER"/>
    <property type="match status" value="1"/>
</dbReference>
<name>A0A6P8Z430_THRPL</name>
<proteinExistence type="predicted"/>
<dbReference type="KEGG" id="tpal:117647095"/>
<protein>
    <submittedName>
        <fullName evidence="6">Golgin subfamily A member 6-like protein 3</fullName>
    </submittedName>
</protein>
<dbReference type="GO" id="GO:0005929">
    <property type="term" value="C:cilium"/>
    <property type="evidence" value="ECO:0007669"/>
    <property type="project" value="UniProtKB-SubCell"/>
</dbReference>
<dbReference type="AlphaFoldDB" id="A0A6P8Z430"/>
<evidence type="ECO:0000256" key="1">
    <source>
        <dbReference type="ARBA" id="ARBA00004138"/>
    </source>
</evidence>
<keyword evidence="5" id="KW-1185">Reference proteome</keyword>